<accession>A0A1D8NJ89</accession>
<dbReference type="eggNOG" id="KOG1176">
    <property type="taxonomic scope" value="Eukaryota"/>
</dbReference>
<evidence type="ECO:0000259" key="3">
    <source>
        <dbReference type="Pfam" id="PF00501"/>
    </source>
</evidence>
<dbReference type="OrthoDB" id="1700726at2759"/>
<dbReference type="RefSeq" id="XP_504185.2">
    <property type="nucleotide sequence ID" value="XM_504185.2"/>
</dbReference>
<dbReference type="InterPro" id="IPR000873">
    <property type="entry name" value="AMP-dep_synth/lig_dom"/>
</dbReference>
<evidence type="ECO:0000313" key="6">
    <source>
        <dbReference type="Proteomes" id="UP000182444"/>
    </source>
</evidence>
<comment type="similarity">
    <text evidence="1">Belongs to the ATP-dependent AMP-binding enzyme family.</text>
</comment>
<sequence length="598" mass="66029">MVQIIHKAPLGDMAESELFYGSIPDFMRSSRFADDDTRISVVDYDTDKAMTLARVFKVSGMLRAQLFHTYDVGKKKDGDANPKVIFYVGNTADNLACHIALHDLGAIISPASTAYDVNDLLHQINVVDAALIVAEAARADVAREAVAKAGDKFKHVKVVVFEELLEQNRRVRPNLIRVAPIVHLSKEQAYTTLAYLGMSSGTSGGVPKAVELTHFAMTSNVQQTAKNAPNLVDDDTVCSAVIPTSHIYGLALFMLHMPFLGAKVVYHKKFDLVEMLEGQKKHGVNYWVLVPPIIVALAKHPIIDRYLDSIRANLKTITSGAAPLGGNVVDAVQTRFTGNTRGTLPNNRRIVIYQGYGLTETAPIACLCDPLWDNLNVVTVGTLVPNTEARIVDENGDDQPAFEVTDARALGDAVRRGDKIPSGELYLRGPQIMSGYHKNPKSTEESFEYVDYKAEGLRHYQDRWLKTGDVAVIDNFGRIQIVDRTKELIKSMSKQVAPAELEALLLSHPDVVDVAVIGVWQEEKATESARAFLVVRDPKVDVVAIKKWMDEQVPSYKRLYGGVVVIDAIPKNPSGKILRRLLRQRKDDVVQGLDQAKL</sequence>
<dbReference type="Proteomes" id="UP000182444">
    <property type="component" value="Chromosome 1E"/>
</dbReference>
<feature type="domain" description="AMP-binding enzyme C-terminal" evidence="4">
    <location>
        <begin position="500"/>
        <end position="576"/>
    </location>
</feature>
<dbReference type="InterPro" id="IPR045851">
    <property type="entry name" value="AMP-bd_C_sf"/>
</dbReference>
<dbReference type="GO" id="GO:0019748">
    <property type="term" value="P:secondary metabolic process"/>
    <property type="evidence" value="ECO:0007669"/>
    <property type="project" value="TreeGrafter"/>
</dbReference>
<dbReference type="VEuPathDB" id="FungiDB:YALI0_E20405g"/>
<dbReference type="PANTHER" id="PTHR24096">
    <property type="entry name" value="LONG-CHAIN-FATTY-ACID--COA LIGASE"/>
    <property type="match status" value="1"/>
</dbReference>
<reference evidence="5 6" key="1">
    <citation type="journal article" date="2016" name="PLoS ONE">
        <title>Sequence Assembly of Yarrowia lipolytica Strain W29/CLIB89 Shows Transposable Element Diversity.</title>
        <authorList>
            <person name="Magnan C."/>
            <person name="Yu J."/>
            <person name="Chang I."/>
            <person name="Jahn E."/>
            <person name="Kanomata Y."/>
            <person name="Wu J."/>
            <person name="Zeller M."/>
            <person name="Oakes M."/>
            <person name="Baldi P."/>
            <person name="Sandmeyer S."/>
        </authorList>
    </citation>
    <scope>NUCLEOTIDE SEQUENCE [LARGE SCALE GENOMIC DNA]</scope>
    <source>
        <strain evidence="6">CLIB89(W29)</strain>
    </source>
</reference>
<protein>
    <submittedName>
        <fullName evidence="5">Uncharacterized protein</fullName>
    </submittedName>
</protein>
<dbReference type="PANTHER" id="PTHR24096:SF149">
    <property type="entry name" value="AMP-BINDING DOMAIN-CONTAINING PROTEIN-RELATED"/>
    <property type="match status" value="1"/>
</dbReference>
<evidence type="ECO:0000259" key="4">
    <source>
        <dbReference type="Pfam" id="PF13193"/>
    </source>
</evidence>
<evidence type="ECO:0000256" key="1">
    <source>
        <dbReference type="ARBA" id="ARBA00006432"/>
    </source>
</evidence>
<evidence type="ECO:0000256" key="2">
    <source>
        <dbReference type="ARBA" id="ARBA00022598"/>
    </source>
</evidence>
<dbReference type="SUPFAM" id="SSF56801">
    <property type="entry name" value="Acetyl-CoA synthetase-like"/>
    <property type="match status" value="1"/>
</dbReference>
<name>A0A1D8NJ89_YARLL</name>
<keyword evidence="2" id="KW-0436">Ligase</keyword>
<organism evidence="5 6">
    <name type="scientific">Yarrowia lipolytica</name>
    <name type="common">Candida lipolytica</name>
    <dbReference type="NCBI Taxonomy" id="4952"/>
    <lineage>
        <taxon>Eukaryota</taxon>
        <taxon>Fungi</taxon>
        <taxon>Dikarya</taxon>
        <taxon>Ascomycota</taxon>
        <taxon>Saccharomycotina</taxon>
        <taxon>Dipodascomycetes</taxon>
        <taxon>Dipodascales</taxon>
        <taxon>Dipodascales incertae sedis</taxon>
        <taxon>Yarrowia</taxon>
    </lineage>
</organism>
<dbReference type="EMBL" id="CP017557">
    <property type="protein sequence ID" value="AOW05698.1"/>
    <property type="molecule type" value="Genomic_DNA"/>
</dbReference>
<evidence type="ECO:0000313" key="5">
    <source>
        <dbReference type="EMBL" id="AOW05698.1"/>
    </source>
</evidence>
<dbReference type="GeneID" id="2911816"/>
<dbReference type="InterPro" id="IPR025110">
    <property type="entry name" value="AMP-bd_C"/>
</dbReference>
<proteinExistence type="inferred from homology"/>
<feature type="domain" description="AMP-dependent synthetase/ligase" evidence="3">
    <location>
        <begin position="82"/>
        <end position="437"/>
    </location>
</feature>
<dbReference type="Pfam" id="PF13193">
    <property type="entry name" value="AMP-binding_C"/>
    <property type="match status" value="1"/>
</dbReference>
<dbReference type="Gene3D" id="3.30.300.30">
    <property type="match status" value="1"/>
</dbReference>
<dbReference type="Gene3D" id="3.40.50.12780">
    <property type="entry name" value="N-terminal domain of ligase-like"/>
    <property type="match status" value="1"/>
</dbReference>
<dbReference type="Pfam" id="PF00501">
    <property type="entry name" value="AMP-binding"/>
    <property type="match status" value="1"/>
</dbReference>
<dbReference type="GO" id="GO:0016405">
    <property type="term" value="F:CoA-ligase activity"/>
    <property type="evidence" value="ECO:0007669"/>
    <property type="project" value="TreeGrafter"/>
</dbReference>
<dbReference type="InterPro" id="IPR042099">
    <property type="entry name" value="ANL_N_sf"/>
</dbReference>
<dbReference type="AlphaFoldDB" id="A0A1D8NJ89"/>
<dbReference type="KEGG" id="yli:2911816"/>
<dbReference type="VEuPathDB" id="FungiDB:YALI1_E24201g"/>
<gene>
    <name evidence="5" type="ORF">YALI1_E24201g</name>
</gene>